<organism evidence="9 10">
    <name type="scientific">Rhizobium halophytocola</name>
    <dbReference type="NCBI Taxonomy" id="735519"/>
    <lineage>
        <taxon>Bacteria</taxon>
        <taxon>Pseudomonadati</taxon>
        <taxon>Pseudomonadota</taxon>
        <taxon>Alphaproteobacteria</taxon>
        <taxon>Hyphomicrobiales</taxon>
        <taxon>Rhizobiaceae</taxon>
        <taxon>Rhizobium/Agrobacterium group</taxon>
        <taxon>Rhizobium</taxon>
    </lineage>
</organism>
<comment type="similarity">
    <text evidence="2">Belongs to the BA14k family.</text>
</comment>
<sequence>MRNFARYALLAAAAATATVGISAPAFADGYYRHHRHHDGDAAALGLFGLATGVVVGSAIANSQPRYIDPPPPPPAYYPPPARTYYPAQPGYVVEYRPAAESLRPWSQSWYRYCSQRYRSFSPQDGTYIGYDGQAHFCAAN</sequence>
<keyword evidence="5" id="KW-0430">Lectin</keyword>
<keyword evidence="7" id="KW-0812">Transmembrane</keyword>
<keyword evidence="10" id="KW-1185">Reference proteome</keyword>
<dbReference type="InterPro" id="IPR012413">
    <property type="entry name" value="BA14K"/>
</dbReference>
<evidence type="ECO:0000256" key="1">
    <source>
        <dbReference type="ARBA" id="ARBA00004167"/>
    </source>
</evidence>
<keyword evidence="7" id="KW-0472">Membrane</keyword>
<evidence type="ECO:0000256" key="5">
    <source>
        <dbReference type="ARBA" id="ARBA00022734"/>
    </source>
</evidence>
<reference evidence="9 10" key="1">
    <citation type="submission" date="2021-03" db="EMBL/GenBank/DDBJ databases">
        <title>Genomic Encyclopedia of Type Strains, Phase IV (KMG-IV): sequencing the most valuable type-strain genomes for metagenomic binning, comparative biology and taxonomic classification.</title>
        <authorList>
            <person name="Goeker M."/>
        </authorList>
    </citation>
    <scope>NUCLEOTIDE SEQUENCE [LARGE SCALE GENOMIC DNA]</scope>
    <source>
        <strain evidence="9 10">DSM 21600</strain>
    </source>
</reference>
<evidence type="ECO:0000256" key="6">
    <source>
        <dbReference type="ARBA" id="ARBA00025321"/>
    </source>
</evidence>
<keyword evidence="8" id="KW-0732">Signal</keyword>
<feature type="signal peptide" evidence="8">
    <location>
        <begin position="1"/>
        <end position="27"/>
    </location>
</feature>
<comment type="subcellular location">
    <subcellularLocation>
        <location evidence="1">Membrane</location>
        <topology evidence="1">Single-pass membrane protein</topology>
    </subcellularLocation>
</comment>
<evidence type="ECO:0000256" key="3">
    <source>
        <dbReference type="ARBA" id="ARBA00020552"/>
    </source>
</evidence>
<evidence type="ECO:0000313" key="9">
    <source>
        <dbReference type="EMBL" id="MBP1852630.1"/>
    </source>
</evidence>
<dbReference type="EMBL" id="JAGGJU010000012">
    <property type="protein sequence ID" value="MBP1852630.1"/>
    <property type="molecule type" value="Genomic_DNA"/>
</dbReference>
<dbReference type="RefSeq" id="WP_209947612.1">
    <property type="nucleotide sequence ID" value="NZ_JAGGJU010000012.1"/>
</dbReference>
<feature type="chain" id="PRO_5046267494" description="Lectin-like protein BA14k" evidence="8">
    <location>
        <begin position="28"/>
        <end position="140"/>
    </location>
</feature>
<proteinExistence type="inferred from homology"/>
<evidence type="ECO:0000256" key="7">
    <source>
        <dbReference type="SAM" id="Phobius"/>
    </source>
</evidence>
<comment type="caution">
    <text evidence="9">The sequence shown here is derived from an EMBL/GenBank/DDBJ whole genome shotgun (WGS) entry which is preliminary data.</text>
</comment>
<comment type="function">
    <text evidence="6">Has immunoglobulin-binding and hemagglutination properties, and can bind to mannose. Essential for virulence. May be involved in LPS biosynthesis or polysaccharide transport.</text>
</comment>
<evidence type="ECO:0000256" key="8">
    <source>
        <dbReference type="SAM" id="SignalP"/>
    </source>
</evidence>
<protein>
    <recommendedName>
        <fullName evidence="3">Lectin-like protein BA14k</fullName>
    </recommendedName>
</protein>
<feature type="transmembrane region" description="Helical" evidence="7">
    <location>
        <begin position="43"/>
        <end position="60"/>
    </location>
</feature>
<name>A0ABS4E3V6_9HYPH</name>
<gene>
    <name evidence="9" type="ORF">J2Z17_004088</name>
</gene>
<keyword evidence="4" id="KW-1003">Cell membrane</keyword>
<keyword evidence="7" id="KW-1133">Transmembrane helix</keyword>
<evidence type="ECO:0000256" key="2">
    <source>
        <dbReference type="ARBA" id="ARBA00010270"/>
    </source>
</evidence>
<dbReference type="Proteomes" id="UP000759443">
    <property type="component" value="Unassembled WGS sequence"/>
</dbReference>
<dbReference type="Pfam" id="PF07886">
    <property type="entry name" value="BA14K"/>
    <property type="match status" value="1"/>
</dbReference>
<evidence type="ECO:0000313" key="10">
    <source>
        <dbReference type="Proteomes" id="UP000759443"/>
    </source>
</evidence>
<evidence type="ECO:0000256" key="4">
    <source>
        <dbReference type="ARBA" id="ARBA00022475"/>
    </source>
</evidence>
<accession>A0ABS4E3V6</accession>